<sequence>MTSIPTTRAEFVYDRLKEKILSNEIAPGERIIVDQISRDLGVSPMPVREAIRRLEAEGWIESKPYVGARVAPIRLEEMEELYAIRLALEPILAKSAVGHVDDETITRLEAILKQLDEALKAYDSHTFSRLNYEFHRTIYDQSPWQELNRIVTAVWDKSARSRWFFTHSPDFMATSQEEHWAMLEALRKNDPDAMERMMRTQKQRAFDNFMLYLRQVGNASSSHLHATRVNAAE</sequence>
<dbReference type="PANTHER" id="PTHR43537:SF24">
    <property type="entry name" value="GLUCONATE OPERON TRANSCRIPTIONAL REPRESSOR"/>
    <property type="match status" value="1"/>
</dbReference>
<keyword evidence="3" id="KW-0804">Transcription</keyword>
<proteinExistence type="predicted"/>
<organism evidence="5 6">
    <name type="scientific">Candidatus Carbonibacillus altaicus</name>
    <dbReference type="NCBI Taxonomy" id="2163959"/>
    <lineage>
        <taxon>Bacteria</taxon>
        <taxon>Bacillati</taxon>
        <taxon>Bacillota</taxon>
        <taxon>Bacilli</taxon>
        <taxon>Bacillales</taxon>
        <taxon>Candidatus Carbonibacillus</taxon>
    </lineage>
</organism>
<comment type="caution">
    <text evidence="5">The sequence shown here is derived from an EMBL/GenBank/DDBJ whole genome shotgun (WGS) entry which is preliminary data.</text>
</comment>
<name>A0A2R6Y0N3_9BACL</name>
<dbReference type="Pfam" id="PF07729">
    <property type="entry name" value="FCD"/>
    <property type="match status" value="1"/>
</dbReference>
<dbReference type="Gene3D" id="1.10.10.10">
    <property type="entry name" value="Winged helix-like DNA-binding domain superfamily/Winged helix DNA-binding domain"/>
    <property type="match status" value="1"/>
</dbReference>
<dbReference type="InterPro" id="IPR011711">
    <property type="entry name" value="GntR_C"/>
</dbReference>
<dbReference type="Pfam" id="PF00392">
    <property type="entry name" value="GntR"/>
    <property type="match status" value="1"/>
</dbReference>
<dbReference type="SMART" id="SM00895">
    <property type="entry name" value="FCD"/>
    <property type="match status" value="1"/>
</dbReference>
<gene>
    <name evidence="5" type="ORF">BSOLF_0619</name>
</gene>
<dbReference type="Proteomes" id="UP000244338">
    <property type="component" value="Unassembled WGS sequence"/>
</dbReference>
<evidence type="ECO:0000313" key="6">
    <source>
        <dbReference type="Proteomes" id="UP000244338"/>
    </source>
</evidence>
<feature type="domain" description="HTH gntR-type" evidence="4">
    <location>
        <begin position="6"/>
        <end position="73"/>
    </location>
</feature>
<keyword evidence="1" id="KW-0805">Transcription regulation</keyword>
<dbReference type="InterPro" id="IPR036388">
    <property type="entry name" value="WH-like_DNA-bd_sf"/>
</dbReference>
<evidence type="ECO:0000313" key="5">
    <source>
        <dbReference type="EMBL" id="PTQ56192.1"/>
    </source>
</evidence>
<dbReference type="InterPro" id="IPR008920">
    <property type="entry name" value="TF_FadR/GntR_C"/>
</dbReference>
<dbReference type="PROSITE" id="PS50949">
    <property type="entry name" value="HTH_GNTR"/>
    <property type="match status" value="1"/>
</dbReference>
<dbReference type="PRINTS" id="PR00033">
    <property type="entry name" value="HTHASNC"/>
</dbReference>
<evidence type="ECO:0000256" key="3">
    <source>
        <dbReference type="ARBA" id="ARBA00023163"/>
    </source>
</evidence>
<evidence type="ECO:0000256" key="2">
    <source>
        <dbReference type="ARBA" id="ARBA00023125"/>
    </source>
</evidence>
<dbReference type="AlphaFoldDB" id="A0A2R6Y0N3"/>
<dbReference type="EMBL" id="PEBX01000040">
    <property type="protein sequence ID" value="PTQ56192.1"/>
    <property type="molecule type" value="Genomic_DNA"/>
</dbReference>
<dbReference type="GO" id="GO:0003700">
    <property type="term" value="F:DNA-binding transcription factor activity"/>
    <property type="evidence" value="ECO:0007669"/>
    <property type="project" value="InterPro"/>
</dbReference>
<accession>A0A2R6Y0N3</accession>
<protein>
    <submittedName>
        <fullName evidence="5">Transcriptional regulator, GntR family</fullName>
    </submittedName>
</protein>
<dbReference type="SUPFAM" id="SSF48008">
    <property type="entry name" value="GntR ligand-binding domain-like"/>
    <property type="match status" value="1"/>
</dbReference>
<dbReference type="SUPFAM" id="SSF46785">
    <property type="entry name" value="Winged helix' DNA-binding domain"/>
    <property type="match status" value="1"/>
</dbReference>
<reference evidence="6" key="1">
    <citation type="journal article" date="2018" name="Sci. Rep.">
        <title>Lignite coal burning seam in the remote Altai Mountains harbors a hydrogen-driven thermophilic microbial community.</title>
        <authorList>
            <person name="Kadnikov V.V."/>
            <person name="Mardanov A.V."/>
            <person name="Ivasenko D.A."/>
            <person name="Antsiferov D.V."/>
            <person name="Beletsky A.V."/>
            <person name="Karnachuk O.V."/>
            <person name="Ravin N.V."/>
        </authorList>
    </citation>
    <scope>NUCLEOTIDE SEQUENCE [LARGE SCALE GENOMIC DNA]</scope>
</reference>
<dbReference type="Gene3D" id="1.20.120.530">
    <property type="entry name" value="GntR ligand-binding domain-like"/>
    <property type="match status" value="1"/>
</dbReference>
<evidence type="ECO:0000259" key="4">
    <source>
        <dbReference type="PROSITE" id="PS50949"/>
    </source>
</evidence>
<keyword evidence="2" id="KW-0238">DNA-binding</keyword>
<dbReference type="SMART" id="SM00345">
    <property type="entry name" value="HTH_GNTR"/>
    <property type="match status" value="1"/>
</dbReference>
<dbReference type="PANTHER" id="PTHR43537">
    <property type="entry name" value="TRANSCRIPTIONAL REGULATOR, GNTR FAMILY"/>
    <property type="match status" value="1"/>
</dbReference>
<dbReference type="InterPro" id="IPR000524">
    <property type="entry name" value="Tscrpt_reg_HTH_GntR"/>
</dbReference>
<dbReference type="GO" id="GO:0043565">
    <property type="term" value="F:sequence-specific DNA binding"/>
    <property type="evidence" value="ECO:0007669"/>
    <property type="project" value="InterPro"/>
</dbReference>
<dbReference type="InterPro" id="IPR000485">
    <property type="entry name" value="AsnC-type_HTH_dom"/>
</dbReference>
<dbReference type="CDD" id="cd07377">
    <property type="entry name" value="WHTH_GntR"/>
    <property type="match status" value="1"/>
</dbReference>
<dbReference type="InterPro" id="IPR036390">
    <property type="entry name" value="WH_DNA-bd_sf"/>
</dbReference>
<evidence type="ECO:0000256" key="1">
    <source>
        <dbReference type="ARBA" id="ARBA00023015"/>
    </source>
</evidence>